<gene>
    <name evidence="5" type="ORF">CC86DRAFT_326145</name>
</gene>
<name>A0A6A6ZWD0_9PLEO</name>
<protein>
    <submittedName>
        <fullName evidence="5">DUF1793-domain-containing protein</fullName>
    </submittedName>
</protein>
<dbReference type="InterPro" id="IPR033433">
    <property type="entry name" value="GtaA_N"/>
</dbReference>
<reference evidence="5" key="1">
    <citation type="journal article" date="2020" name="Stud. Mycol.">
        <title>101 Dothideomycetes genomes: a test case for predicting lifestyles and emergence of pathogens.</title>
        <authorList>
            <person name="Haridas S."/>
            <person name="Albert R."/>
            <person name="Binder M."/>
            <person name="Bloem J."/>
            <person name="Labutti K."/>
            <person name="Salamov A."/>
            <person name="Andreopoulos B."/>
            <person name="Baker S."/>
            <person name="Barry K."/>
            <person name="Bills G."/>
            <person name="Bluhm B."/>
            <person name="Cannon C."/>
            <person name="Castanera R."/>
            <person name="Culley D."/>
            <person name="Daum C."/>
            <person name="Ezra D."/>
            <person name="Gonzalez J."/>
            <person name="Henrissat B."/>
            <person name="Kuo A."/>
            <person name="Liang C."/>
            <person name="Lipzen A."/>
            <person name="Lutzoni F."/>
            <person name="Magnuson J."/>
            <person name="Mondo S."/>
            <person name="Nolan M."/>
            <person name="Ohm R."/>
            <person name="Pangilinan J."/>
            <person name="Park H.-J."/>
            <person name="Ramirez L."/>
            <person name="Alfaro M."/>
            <person name="Sun H."/>
            <person name="Tritt A."/>
            <person name="Yoshinaga Y."/>
            <person name="Zwiers L.-H."/>
            <person name="Turgeon B."/>
            <person name="Goodwin S."/>
            <person name="Spatafora J."/>
            <person name="Crous P."/>
            <person name="Grigoriev I."/>
        </authorList>
    </citation>
    <scope>NUCLEOTIDE SEQUENCE</scope>
    <source>
        <strain evidence="5">CBS 113818</strain>
    </source>
</reference>
<feature type="domain" description="Glutaminase A central" evidence="3">
    <location>
        <begin position="527"/>
        <end position="654"/>
    </location>
</feature>
<dbReference type="Pfam" id="PF16335">
    <property type="entry name" value="GtaA_6_Hairpin"/>
    <property type="match status" value="3"/>
</dbReference>
<feature type="domain" description="Glutaminase A central" evidence="3">
    <location>
        <begin position="686"/>
        <end position="786"/>
    </location>
</feature>
<dbReference type="PANTHER" id="PTHR31987:SF12">
    <property type="entry name" value="PUTATIVE (AFU_ORTHOLOGUE AFUA_3G10910)-RELATED"/>
    <property type="match status" value="1"/>
</dbReference>
<evidence type="ECO:0000259" key="4">
    <source>
        <dbReference type="Pfam" id="PF17168"/>
    </source>
</evidence>
<organism evidence="5 6">
    <name type="scientific">Ophiobolus disseminans</name>
    <dbReference type="NCBI Taxonomy" id="1469910"/>
    <lineage>
        <taxon>Eukaryota</taxon>
        <taxon>Fungi</taxon>
        <taxon>Dikarya</taxon>
        <taxon>Ascomycota</taxon>
        <taxon>Pezizomycotina</taxon>
        <taxon>Dothideomycetes</taxon>
        <taxon>Pleosporomycetidae</taxon>
        <taxon>Pleosporales</taxon>
        <taxon>Pleosporineae</taxon>
        <taxon>Phaeosphaeriaceae</taxon>
        <taxon>Ophiobolus</taxon>
    </lineage>
</organism>
<dbReference type="PANTHER" id="PTHR31987">
    <property type="entry name" value="GLUTAMINASE A-RELATED"/>
    <property type="match status" value="1"/>
</dbReference>
<evidence type="ECO:0000256" key="1">
    <source>
        <dbReference type="SAM" id="MobiDB-lite"/>
    </source>
</evidence>
<evidence type="ECO:0000259" key="3">
    <source>
        <dbReference type="Pfam" id="PF16335"/>
    </source>
</evidence>
<keyword evidence="2" id="KW-0732">Signal</keyword>
<dbReference type="OrthoDB" id="431715at2759"/>
<evidence type="ECO:0000256" key="2">
    <source>
        <dbReference type="SAM" id="SignalP"/>
    </source>
</evidence>
<keyword evidence="6" id="KW-1185">Reference proteome</keyword>
<evidence type="ECO:0000313" key="6">
    <source>
        <dbReference type="Proteomes" id="UP000799424"/>
    </source>
</evidence>
<feature type="chain" id="PRO_5025578646" evidence="2">
    <location>
        <begin position="20"/>
        <end position="807"/>
    </location>
</feature>
<feature type="signal peptide" evidence="2">
    <location>
        <begin position="1"/>
        <end position="19"/>
    </location>
</feature>
<accession>A0A6A6ZWD0</accession>
<dbReference type="InterPro" id="IPR052743">
    <property type="entry name" value="Glutaminase_GtaA"/>
</dbReference>
<feature type="domain" description="Glutaminase A N-terminal" evidence="4">
    <location>
        <begin position="126"/>
        <end position="341"/>
    </location>
</feature>
<dbReference type="Proteomes" id="UP000799424">
    <property type="component" value="Unassembled WGS sequence"/>
</dbReference>
<feature type="domain" description="Glutaminase A central" evidence="3">
    <location>
        <begin position="352"/>
        <end position="489"/>
    </location>
</feature>
<sequence length="807" mass="89333">MHPFSVVPVAALLASVAGASTLTPPVLPLVVRNPYLSTWLQNAREEPWSKWPMFWTGAEVGLGVLASLPDTNEVFPLLGRPHDSLDRKGKDYTVAYPSYKGAKYDASTTNLTYVLQAPKKHANAAAKDVEIILSFISPITPTSTLRQAIPAAYLAVYVQGGLDVNIYIDVNGQWVSGNSESVIEWGLSEQRGSSEGLKTWVVNRQIEQLFTETDDQAEWGQLHFTGPGGAHHEAGTSGKLRRGFAKTGTLQNTMDDKFRAIMDDEPVFAFAKSFKLSKSSSSSALFTIGYIQDPVTQFASARGLTLMKPLWKSWFSEDEKLIDFHYRDFDTAKDLAGNYSEQLRIDAYQSGSSNYVDIVALSARQAMGATSFSGTPESPLLFLKEISSNGNSQTVDVIFPAFPFFLYTQPRWLAYLLEPLLEHQLSGQYPNKYSMHDLGTHFPNLTGHADGRDEYMPVEECGDMLTMGLALVNSLTYSSDEASSIWATLGDATDHSSEETNAFALQTHAGVNYLDDTWGGGAKGVKQAKRWLDGSYELWKQWTGYLVEDALEPHNQLCTDDFAGWLPLQTNLALKGIVGIKAFSELADLLGHSSDAKHYRNISETYIKKWEELAISRDGSHAKLAYDWYGSWTTLYSLYADAVLCFHPSLTNASASETGTHYAGSNAEGQKPLTSQTYGGRTPVTSNFIPNHIYKMQSDWYSAVMQKYGLPLDSRHLYTKSDWEFEAAAVASKKVRSEILDRVALWLNETVTDRPFTDLYVTEGDGGFPGPWFFARPVVGGHFAFLTLERACGGRAKEGLKFLDEDA</sequence>
<dbReference type="AlphaFoldDB" id="A0A6A6ZWD0"/>
<dbReference type="EMBL" id="MU006229">
    <property type="protein sequence ID" value="KAF2824869.1"/>
    <property type="molecule type" value="Genomic_DNA"/>
</dbReference>
<feature type="region of interest" description="Disordered" evidence="1">
    <location>
        <begin position="657"/>
        <end position="676"/>
    </location>
</feature>
<evidence type="ECO:0000313" key="5">
    <source>
        <dbReference type="EMBL" id="KAF2824869.1"/>
    </source>
</evidence>
<proteinExistence type="predicted"/>
<dbReference type="InterPro" id="IPR032514">
    <property type="entry name" value="GtaA_central"/>
</dbReference>
<dbReference type="Pfam" id="PF17168">
    <property type="entry name" value="DUF5127"/>
    <property type="match status" value="1"/>
</dbReference>